<keyword evidence="2" id="KW-1185">Reference proteome</keyword>
<sequence>MKIVSSINRYWLGAWPCDAPLLTFGRRGVRRCVARRHYNWPAPAEKRPDYLLPTITLVIRKRRYGASCGCPAAMLAPPFCRGSNGGEPHAYAGATVGNTKAVFPSF</sequence>
<organism evidence="1 2">
    <name type="scientific">Leptosia nina</name>
    <dbReference type="NCBI Taxonomy" id="320188"/>
    <lineage>
        <taxon>Eukaryota</taxon>
        <taxon>Metazoa</taxon>
        <taxon>Ecdysozoa</taxon>
        <taxon>Arthropoda</taxon>
        <taxon>Hexapoda</taxon>
        <taxon>Insecta</taxon>
        <taxon>Pterygota</taxon>
        <taxon>Neoptera</taxon>
        <taxon>Endopterygota</taxon>
        <taxon>Lepidoptera</taxon>
        <taxon>Glossata</taxon>
        <taxon>Ditrysia</taxon>
        <taxon>Papilionoidea</taxon>
        <taxon>Pieridae</taxon>
        <taxon>Pierinae</taxon>
        <taxon>Leptosia</taxon>
    </lineage>
</organism>
<reference evidence="1 2" key="1">
    <citation type="submission" date="2023-11" db="EMBL/GenBank/DDBJ databases">
        <authorList>
            <person name="Okamura Y."/>
        </authorList>
    </citation>
    <scope>NUCLEOTIDE SEQUENCE [LARGE SCALE GENOMIC DNA]</scope>
</reference>
<proteinExistence type="predicted"/>
<evidence type="ECO:0000313" key="2">
    <source>
        <dbReference type="Proteomes" id="UP001497472"/>
    </source>
</evidence>
<dbReference type="AlphaFoldDB" id="A0AAV1JXN4"/>
<comment type="caution">
    <text evidence="1">The sequence shown here is derived from an EMBL/GenBank/DDBJ whole genome shotgun (WGS) entry which is preliminary data.</text>
</comment>
<evidence type="ECO:0000313" key="1">
    <source>
        <dbReference type="EMBL" id="CAK1553574.1"/>
    </source>
</evidence>
<name>A0AAV1JXN4_9NEOP</name>
<accession>A0AAV1JXN4</accession>
<dbReference type="Proteomes" id="UP001497472">
    <property type="component" value="Unassembled WGS sequence"/>
</dbReference>
<protein>
    <submittedName>
        <fullName evidence="1">Uncharacterized protein</fullName>
    </submittedName>
</protein>
<gene>
    <name evidence="1" type="ORF">LNINA_LOCUS12551</name>
</gene>
<dbReference type="EMBL" id="CAVLEF010000225">
    <property type="protein sequence ID" value="CAK1553574.1"/>
    <property type="molecule type" value="Genomic_DNA"/>
</dbReference>